<feature type="transmembrane region" description="Helical" evidence="1">
    <location>
        <begin position="175"/>
        <end position="193"/>
    </location>
</feature>
<evidence type="ECO:0000313" key="3">
    <source>
        <dbReference type="EMBL" id="CAE0806058.1"/>
    </source>
</evidence>
<evidence type="ECO:0000256" key="1">
    <source>
        <dbReference type="SAM" id="Phobius"/>
    </source>
</evidence>
<gene>
    <name evidence="3" type="ORF">EGYM00163_LOCUS17184</name>
</gene>
<protein>
    <recommendedName>
        <fullName evidence="2">Acyltransferase 3 domain-containing protein</fullName>
    </recommendedName>
</protein>
<dbReference type="GO" id="GO:0016020">
    <property type="term" value="C:membrane"/>
    <property type="evidence" value="ECO:0007669"/>
    <property type="project" value="TreeGrafter"/>
</dbReference>
<keyword evidence="1" id="KW-0812">Transmembrane</keyword>
<dbReference type="InterPro" id="IPR050879">
    <property type="entry name" value="Acyltransferase_3"/>
</dbReference>
<feature type="transmembrane region" description="Helical" evidence="1">
    <location>
        <begin position="451"/>
        <end position="467"/>
    </location>
</feature>
<feature type="transmembrane region" description="Helical" evidence="1">
    <location>
        <begin position="488"/>
        <end position="510"/>
    </location>
</feature>
<feature type="transmembrane region" description="Helical" evidence="1">
    <location>
        <begin position="332"/>
        <end position="350"/>
    </location>
</feature>
<feature type="transmembrane region" description="Helical" evidence="1">
    <location>
        <begin position="305"/>
        <end position="325"/>
    </location>
</feature>
<dbReference type="EMBL" id="HBJA01048637">
    <property type="protein sequence ID" value="CAE0806058.1"/>
    <property type="molecule type" value="Transcribed_RNA"/>
</dbReference>
<feature type="transmembrane region" description="Helical" evidence="1">
    <location>
        <begin position="383"/>
        <end position="401"/>
    </location>
</feature>
<reference evidence="3" key="1">
    <citation type="submission" date="2021-01" db="EMBL/GenBank/DDBJ databases">
        <authorList>
            <person name="Corre E."/>
            <person name="Pelletier E."/>
            <person name="Niang G."/>
            <person name="Scheremetjew M."/>
            <person name="Finn R."/>
            <person name="Kale V."/>
            <person name="Holt S."/>
            <person name="Cochrane G."/>
            <person name="Meng A."/>
            <person name="Brown T."/>
            <person name="Cohen L."/>
        </authorList>
    </citation>
    <scope>NUCLEOTIDE SEQUENCE</scope>
    <source>
        <strain evidence="3">CCMP1594</strain>
    </source>
</reference>
<dbReference type="PANTHER" id="PTHR23028:SF53">
    <property type="entry name" value="ACYL_TRANSF_3 DOMAIN-CONTAINING PROTEIN"/>
    <property type="match status" value="1"/>
</dbReference>
<name>A0A7S4CUU1_9EUGL</name>
<accession>A0A7S4CUU1</accession>
<dbReference type="PANTHER" id="PTHR23028">
    <property type="entry name" value="ACETYLTRANSFERASE"/>
    <property type="match status" value="1"/>
</dbReference>
<dbReference type="GO" id="GO:0016747">
    <property type="term" value="F:acyltransferase activity, transferring groups other than amino-acyl groups"/>
    <property type="evidence" value="ECO:0007669"/>
    <property type="project" value="InterPro"/>
</dbReference>
<feature type="transmembrane region" description="Helical" evidence="1">
    <location>
        <begin position="247"/>
        <end position="268"/>
    </location>
</feature>
<feature type="domain" description="Acyltransferase 3" evidence="2">
    <location>
        <begin position="170"/>
        <end position="546"/>
    </location>
</feature>
<dbReference type="AlphaFoldDB" id="A0A7S4CUU1"/>
<feature type="transmembrane region" description="Helical" evidence="1">
    <location>
        <begin position="205"/>
        <end position="227"/>
    </location>
</feature>
<sequence>MYSQHQPALTEGCRAQIALAGVAAVATFLVLTVIFGGAPNTTALYVNTGLQPPALQVPSAAATNAFKPELVRQPLQPAPMVSMSSTRMPPLGNVDPMTEGAAASSVTPDFAAKGTALLTTALLSGMAFMAWTRRPLAGPESWIMAGTAGAEASKEEAAVPVKKPSKPRLPALDSIRFFLISYIVVGHFIQTCVTDATILKLFTQINVVVGAFFVLSGYVAGYTGTLIGKREADPRIEPTHKYVIGKIMGYYPLHLLVTLIFAPMFIYADSYYNGFFKAAAHGLMSLTLVQSWFPMHAEIWNAPTWFLSAMSFAMVAMPSSIASIAKMSKKGLTQALVCLSGILLIPRLAYSYDLGVWSIMEGLLNARTHPNIAFWNSIRFNPFYALLEMLIGVVLARMVMLDTEEDKAKAAKPGLLSSLKNSPVWPLVGMVAVIVLRAYDVVGLNDVLTRSLLFLPLFGRFLINAHRQTLRDTEGTPSLTRLLAWKPLTYLGTISFPIFVLHGPLGQLFYKKVIAKQFVWGAYNSQPWFFWLYLAATVVGGALLHWAFVSRKWVGNATRATMKSLCDRFA</sequence>
<keyword evidence="1" id="KW-1133">Transmembrane helix</keyword>
<dbReference type="GO" id="GO:0000271">
    <property type="term" value="P:polysaccharide biosynthetic process"/>
    <property type="evidence" value="ECO:0007669"/>
    <property type="project" value="TreeGrafter"/>
</dbReference>
<feature type="transmembrane region" description="Helical" evidence="1">
    <location>
        <begin position="422"/>
        <end position="439"/>
    </location>
</feature>
<proteinExistence type="predicted"/>
<organism evidence="3">
    <name type="scientific">Eutreptiella gymnastica</name>
    <dbReference type="NCBI Taxonomy" id="73025"/>
    <lineage>
        <taxon>Eukaryota</taxon>
        <taxon>Discoba</taxon>
        <taxon>Euglenozoa</taxon>
        <taxon>Euglenida</taxon>
        <taxon>Spirocuta</taxon>
        <taxon>Euglenophyceae</taxon>
        <taxon>Eutreptiales</taxon>
        <taxon>Eutreptiaceae</taxon>
        <taxon>Eutreptiella</taxon>
    </lineage>
</organism>
<keyword evidence="1" id="KW-0472">Membrane</keyword>
<feature type="transmembrane region" description="Helical" evidence="1">
    <location>
        <begin position="530"/>
        <end position="549"/>
    </location>
</feature>
<dbReference type="Pfam" id="PF01757">
    <property type="entry name" value="Acyl_transf_3"/>
    <property type="match status" value="1"/>
</dbReference>
<feature type="transmembrane region" description="Helical" evidence="1">
    <location>
        <begin position="15"/>
        <end position="35"/>
    </location>
</feature>
<dbReference type="InterPro" id="IPR002656">
    <property type="entry name" value="Acyl_transf_3_dom"/>
</dbReference>
<evidence type="ECO:0000259" key="2">
    <source>
        <dbReference type="Pfam" id="PF01757"/>
    </source>
</evidence>